<dbReference type="Proteomes" id="UP000305401">
    <property type="component" value="Unassembled WGS sequence"/>
</dbReference>
<accession>A0AC61S7H2</accession>
<evidence type="ECO:0000313" key="1">
    <source>
        <dbReference type="EMBL" id="THG54721.1"/>
    </source>
</evidence>
<dbReference type="EMBL" id="SSTG01000011">
    <property type="protein sequence ID" value="THG54721.1"/>
    <property type="molecule type" value="Genomic_DNA"/>
</dbReference>
<keyword evidence="2" id="KW-1185">Reference proteome</keyword>
<keyword evidence="1" id="KW-0808">Transferase</keyword>
<comment type="caution">
    <text evidence="1">The sequence shown here is derived from an EMBL/GenBank/DDBJ whole genome shotgun (WGS) entry which is preliminary data.</text>
</comment>
<sequence length="332" mass="37413">MDSYNSGIAFSKSILLMGVMLIHCNILAFCEPPAGLPAVSIIENVMIWCSYCVPLFFMISGYLYFRSFTGFDLQLFKLKTKKRIFSLVVPYVAWTTIYAVVRVFKALYLGYDGEGLVVDGNISFIGFLKGYWDTGDGYPVGFQLWFVRNLIVFVLAAPVVYLFAFRYWALCFMLLVSVVVGINLHGLEYFTIGAALALHRIDIDRFSGAYCVSVLVLLAFVSLWHAADFSVFRMALTVAILFALTGAVSWSAGRSLLCRLSAGFLFFVYAVHGLYCSLIDRWLLQVVGYDTSFRLFACFVLALIIIMSVSTFFYWLFCRYCPGLIGILCGRR</sequence>
<reference evidence="1" key="1">
    <citation type="submission" date="2019-04" db="EMBL/GenBank/DDBJ databases">
        <title>Microbes associate with the intestines of laboratory mice.</title>
        <authorList>
            <person name="Navarre W."/>
            <person name="Wong E."/>
            <person name="Huang K.C."/>
            <person name="Tropini C."/>
            <person name="Ng K."/>
            <person name="Yu B."/>
        </authorList>
    </citation>
    <scope>NUCLEOTIDE SEQUENCE</scope>
    <source>
        <strain evidence="1">NM86_A22</strain>
    </source>
</reference>
<organism evidence="1 2">
    <name type="scientific">Muribaculum caecicola</name>
    <dbReference type="NCBI Taxonomy" id="3038144"/>
    <lineage>
        <taxon>Bacteria</taxon>
        <taxon>Pseudomonadati</taxon>
        <taxon>Bacteroidota</taxon>
        <taxon>Bacteroidia</taxon>
        <taxon>Bacteroidales</taxon>
        <taxon>Muribaculaceae</taxon>
        <taxon>Muribaculum</taxon>
    </lineage>
</organism>
<gene>
    <name evidence="1" type="ORF">E5990_01895</name>
</gene>
<name>A0AC61S7H2_9BACT</name>
<protein>
    <submittedName>
        <fullName evidence="1">Acyltransferase</fullName>
    </submittedName>
</protein>
<keyword evidence="1" id="KW-0012">Acyltransferase</keyword>
<evidence type="ECO:0000313" key="2">
    <source>
        <dbReference type="Proteomes" id="UP000305401"/>
    </source>
</evidence>
<proteinExistence type="predicted"/>